<dbReference type="Pfam" id="PF01370">
    <property type="entry name" value="Epimerase"/>
    <property type="match status" value="1"/>
</dbReference>
<evidence type="ECO:0000259" key="3">
    <source>
        <dbReference type="Pfam" id="PF01370"/>
    </source>
</evidence>
<dbReference type="Gene3D" id="3.40.50.720">
    <property type="entry name" value="NAD(P)-binding Rossmann-like Domain"/>
    <property type="match status" value="1"/>
</dbReference>
<gene>
    <name evidence="4" type="ORF">BMJ33_30755</name>
</gene>
<comment type="similarity">
    <text evidence="2">Belongs to the NAD(P)-dependent epimerase/dehydratase family.</text>
</comment>
<comment type="caution">
    <text evidence="4">The sequence shown here is derived from an EMBL/GenBank/DDBJ whole genome shotgun (WGS) entry which is preliminary data.</text>
</comment>
<dbReference type="InterPro" id="IPR036291">
    <property type="entry name" value="NAD(P)-bd_dom_sf"/>
</dbReference>
<evidence type="ECO:0000313" key="4">
    <source>
        <dbReference type="EMBL" id="PLT94966.1"/>
    </source>
</evidence>
<evidence type="ECO:0000313" key="5">
    <source>
        <dbReference type="Proteomes" id="UP001190825"/>
    </source>
</evidence>
<dbReference type="InterPro" id="IPR001509">
    <property type="entry name" value="Epimerase_deHydtase"/>
</dbReference>
<evidence type="ECO:0000256" key="2">
    <source>
        <dbReference type="ARBA" id="ARBA00007637"/>
    </source>
</evidence>
<proteinExistence type="inferred from homology"/>
<organism evidence="4 5">
    <name type="scientific">Sinorhizobium medicae</name>
    <dbReference type="NCBI Taxonomy" id="110321"/>
    <lineage>
        <taxon>Bacteria</taxon>
        <taxon>Pseudomonadati</taxon>
        <taxon>Pseudomonadota</taxon>
        <taxon>Alphaproteobacteria</taxon>
        <taxon>Hyphomicrobiales</taxon>
        <taxon>Rhizobiaceae</taxon>
        <taxon>Sinorhizobium/Ensifer group</taxon>
        <taxon>Sinorhizobium</taxon>
    </lineage>
</organism>
<dbReference type="SUPFAM" id="SSF51735">
    <property type="entry name" value="NAD(P)-binding Rossmann-fold domains"/>
    <property type="match status" value="1"/>
</dbReference>
<protein>
    <submittedName>
        <fullName evidence="4">Epimerase</fullName>
    </submittedName>
</protein>
<name>A0ABX4TD74_9HYPH</name>
<comment type="pathway">
    <text evidence="1">Bacterial outer membrane biogenesis; LPS O-antigen biosynthesis.</text>
</comment>
<dbReference type="PANTHER" id="PTHR43000">
    <property type="entry name" value="DTDP-D-GLUCOSE 4,6-DEHYDRATASE-RELATED"/>
    <property type="match status" value="1"/>
</dbReference>
<sequence length="339" mass="37774">MRHLITGGSGFIGNLVARRLRERGDVVRVIDIWSDPARPADIEFVSCSVLDREGVAAAMRNVDIVHHAAALVAQTGAGRRHWDVNVEGTRIVSEEAAKAGVKAIVHLSTTAVYGIPPAGAIDASTPLRPTEDYGRSKLAGELLMKAICGRSGIPLTTIRPRATLAAGRLGIFQVLFEWIREGRNVYVIGSGDNRVQFIHARDLIEFYMLALDADLPGTYNVGTDRFQSLREDLDHLIFHANSVSKVRRLPEFPAISTLRLLYYARLSPLVPWHYLTYHRECHFDVAPLLAMGWRPRYSNAEMLCEAYDWYCANGIDSRIVAPHRSALRQGALRLLKRLS</sequence>
<dbReference type="Proteomes" id="UP001190825">
    <property type="component" value="Unassembled WGS sequence"/>
</dbReference>
<dbReference type="EMBL" id="NBUC01000155">
    <property type="protein sequence ID" value="PLT94966.1"/>
    <property type="molecule type" value="Genomic_DNA"/>
</dbReference>
<evidence type="ECO:0000256" key="1">
    <source>
        <dbReference type="ARBA" id="ARBA00005125"/>
    </source>
</evidence>
<accession>A0ABX4TD74</accession>
<reference evidence="4 5" key="1">
    <citation type="journal article" date="2018" name="FEMS Microbiol. Ecol.">
        <title>Co-invading symbiotic mutualists of Medicago polymorpha retain high ancestral diversity and contain diverse accessory genomes.</title>
        <authorList>
            <person name="Porter S.S."/>
            <person name="Faber-Hammond J.J."/>
            <person name="Friesen M.L."/>
        </authorList>
    </citation>
    <scope>NUCLEOTIDE SEQUENCE [LARGE SCALE GENOMIC DNA]</scope>
    <source>
        <strain evidence="4 5">Str16</strain>
    </source>
</reference>
<keyword evidence="5" id="KW-1185">Reference proteome</keyword>
<dbReference type="RefSeq" id="WP_101779990.1">
    <property type="nucleotide sequence ID" value="NZ_NBUC01000155.1"/>
</dbReference>
<feature type="domain" description="NAD-dependent epimerase/dehydratase" evidence="3">
    <location>
        <begin position="4"/>
        <end position="222"/>
    </location>
</feature>